<name>A0A1V5MAT1_UNCT6</name>
<dbReference type="AlphaFoldDB" id="A0A1V5MAT1"/>
<gene>
    <name evidence="1" type="ORF">BWY73_01412</name>
</gene>
<comment type="caution">
    <text evidence="1">The sequence shown here is derived from an EMBL/GenBank/DDBJ whole genome shotgun (WGS) entry which is preliminary data.</text>
</comment>
<accession>A0A1V5MAT1</accession>
<dbReference type="EMBL" id="MWAK01000310">
    <property type="protein sequence ID" value="OPZ89951.1"/>
    <property type="molecule type" value="Genomic_DNA"/>
</dbReference>
<evidence type="ECO:0008006" key="2">
    <source>
        <dbReference type="Google" id="ProtNLM"/>
    </source>
</evidence>
<evidence type="ECO:0000313" key="1">
    <source>
        <dbReference type="EMBL" id="OPZ89951.1"/>
    </source>
</evidence>
<dbReference type="Proteomes" id="UP000485484">
    <property type="component" value="Unassembled WGS sequence"/>
</dbReference>
<sequence>MPAVGESSLVRTYTADLLPAGNWQLGGLFNYVSTPLEGKVNGVEKELSEAQYILTVSGAYALNEKWQLGASFPWLVKQEGELTGVDEAVESAAGDLRLEAKYRFCGGKDQLGYALVPFLTLPTGDDDPARGFFGRPSASAGVIFVADRNWCNHTHVALNLGLQVQEEELDRMTIENTLLFGLGLSRLLSNERTTLALEINGRADDSWFSEAESTPIEILGSLTQQVNESLRLSFGLGSSLNDGYGAPDYRVLVGLKAAF</sequence>
<reference evidence="1" key="1">
    <citation type="submission" date="2017-02" db="EMBL/GenBank/DDBJ databases">
        <title>Delving into the versatile metabolic prowess of the omnipresent phylum Bacteroidetes.</title>
        <authorList>
            <person name="Nobu M.K."/>
            <person name="Mei R."/>
            <person name="Narihiro T."/>
            <person name="Kuroda K."/>
            <person name="Liu W.-T."/>
        </authorList>
    </citation>
    <scope>NUCLEOTIDE SEQUENCE</scope>
    <source>
        <strain evidence="1">ADurb.Bin417</strain>
    </source>
</reference>
<protein>
    <recommendedName>
        <fullName evidence="2">Transporter</fullName>
    </recommendedName>
</protein>
<proteinExistence type="predicted"/>
<organism evidence="1">
    <name type="scientific">candidate division TA06 bacterium ADurb.Bin417</name>
    <dbReference type="NCBI Taxonomy" id="1852828"/>
    <lineage>
        <taxon>Bacteria</taxon>
        <taxon>Bacteria division TA06</taxon>
    </lineage>
</organism>